<dbReference type="GO" id="GO:0009699">
    <property type="term" value="P:phenylpropanoid biosynthetic process"/>
    <property type="evidence" value="ECO:0007669"/>
    <property type="project" value="UniProtKB-ARBA"/>
</dbReference>
<evidence type="ECO:0000313" key="5">
    <source>
        <dbReference type="EMBL" id="KAK4577252.1"/>
    </source>
</evidence>
<dbReference type="PANTHER" id="PTHR21495">
    <property type="entry name" value="NUCLEOPORIN-RELATED"/>
    <property type="match status" value="1"/>
</dbReference>
<dbReference type="Gene3D" id="2.40.480.10">
    <property type="entry name" value="Allene oxide cyclase-like"/>
    <property type="match status" value="1"/>
</dbReference>
<dbReference type="InterPro" id="IPR004265">
    <property type="entry name" value="Dirigent"/>
</dbReference>
<dbReference type="GO" id="GO:0048046">
    <property type="term" value="C:apoplast"/>
    <property type="evidence" value="ECO:0007669"/>
    <property type="project" value="UniProtKB-SubCell"/>
</dbReference>
<evidence type="ECO:0000256" key="1">
    <source>
        <dbReference type="ARBA" id="ARBA00010746"/>
    </source>
</evidence>
<sequence length="168" mass="19020">MFLVALATSTEASKYQLQRLKEANMVFYMQDWETATNPTVFPIAGIPNKQWQVTSFGTVMAIDDKLTVAIERNSSQFGRAHGIYVNSALDGSDLHLLMSFVFTNKRYNGSTLEIQGSDRVYQKYREISVVSGTGIFRLARGFATLETVYLDIPKSNAIIRWNVTVFHY</sequence>
<comment type="similarity">
    <text evidence="1 4">Belongs to the plant dirigent protein family.</text>
</comment>
<name>A0AAN7ILM6_QUERU</name>
<keyword evidence="4" id="KW-0052">Apoplast</keyword>
<comment type="subcellular location">
    <subcellularLocation>
        <location evidence="4">Secreted</location>
        <location evidence="4">Extracellular space</location>
        <location evidence="4">Apoplast</location>
    </subcellularLocation>
</comment>
<comment type="caution">
    <text evidence="5">The sequence shown here is derived from an EMBL/GenBank/DDBJ whole genome shotgun (WGS) entry which is preliminary data.</text>
</comment>
<gene>
    <name evidence="5" type="ORF">RGQ29_027674</name>
</gene>
<protein>
    <recommendedName>
        <fullName evidence="4">Dirigent protein</fullName>
    </recommendedName>
</protein>
<evidence type="ECO:0000313" key="6">
    <source>
        <dbReference type="Proteomes" id="UP001324115"/>
    </source>
</evidence>
<evidence type="ECO:0000256" key="4">
    <source>
        <dbReference type="RuleBase" id="RU363099"/>
    </source>
</evidence>
<dbReference type="AlphaFoldDB" id="A0AAN7ILM6"/>
<comment type="subunit">
    <text evidence="2 4">Homodimer.</text>
</comment>
<evidence type="ECO:0000256" key="3">
    <source>
        <dbReference type="ARBA" id="ARBA00022525"/>
    </source>
</evidence>
<dbReference type="InterPro" id="IPR044859">
    <property type="entry name" value="Allene_oxi_cyc_Dirigent"/>
</dbReference>
<organism evidence="5 6">
    <name type="scientific">Quercus rubra</name>
    <name type="common">Northern red oak</name>
    <name type="synonym">Quercus borealis</name>
    <dbReference type="NCBI Taxonomy" id="3512"/>
    <lineage>
        <taxon>Eukaryota</taxon>
        <taxon>Viridiplantae</taxon>
        <taxon>Streptophyta</taxon>
        <taxon>Embryophyta</taxon>
        <taxon>Tracheophyta</taxon>
        <taxon>Spermatophyta</taxon>
        <taxon>Magnoliopsida</taxon>
        <taxon>eudicotyledons</taxon>
        <taxon>Gunneridae</taxon>
        <taxon>Pentapetalae</taxon>
        <taxon>rosids</taxon>
        <taxon>fabids</taxon>
        <taxon>Fagales</taxon>
        <taxon>Fagaceae</taxon>
        <taxon>Quercus</taxon>
    </lineage>
</organism>
<accession>A0AAN7ILM6</accession>
<keyword evidence="3 4" id="KW-0964">Secreted</keyword>
<dbReference type="Proteomes" id="UP001324115">
    <property type="component" value="Unassembled WGS sequence"/>
</dbReference>
<dbReference type="Pfam" id="PF03018">
    <property type="entry name" value="Dirigent"/>
    <property type="match status" value="1"/>
</dbReference>
<evidence type="ECO:0000256" key="2">
    <source>
        <dbReference type="ARBA" id="ARBA00011738"/>
    </source>
</evidence>
<keyword evidence="6" id="KW-1185">Reference proteome</keyword>
<reference evidence="5 6" key="1">
    <citation type="journal article" date="2023" name="G3 (Bethesda)">
        <title>A haplotype-resolved chromosome-scale genome for Quercus rubra L. provides insights into the genetics of adaptive traits for red oak species.</title>
        <authorList>
            <person name="Kapoor B."/>
            <person name="Jenkins J."/>
            <person name="Schmutz J."/>
            <person name="Zhebentyayeva T."/>
            <person name="Kuelheim C."/>
            <person name="Coggeshall M."/>
            <person name="Heim C."/>
            <person name="Lasky J.R."/>
            <person name="Leites L."/>
            <person name="Islam-Faridi N."/>
            <person name="Romero-Severson J."/>
            <person name="DeLeo V.L."/>
            <person name="Lucas S.M."/>
            <person name="Lazic D."/>
            <person name="Gailing O."/>
            <person name="Carlson J."/>
            <person name="Staton M."/>
        </authorList>
    </citation>
    <scope>NUCLEOTIDE SEQUENCE [LARGE SCALE GENOMIC DNA]</scope>
    <source>
        <strain evidence="5">Pseudo-F2</strain>
    </source>
</reference>
<comment type="function">
    <text evidence="4">Dirigent proteins impart stereoselectivity on the phenoxy radical-coupling reaction, yielding optically active lignans from two molecules of coniferyl alcohol in the biosynthesis of lignans, flavonolignans, and alkaloids and thus plays a central role in plant secondary metabolism.</text>
</comment>
<proteinExistence type="inferred from homology"/>
<dbReference type="EMBL" id="JAXUIC010000008">
    <property type="protein sequence ID" value="KAK4577252.1"/>
    <property type="molecule type" value="Genomic_DNA"/>
</dbReference>